<keyword evidence="5 9" id="KW-0812">Transmembrane</keyword>
<keyword evidence="7 9" id="KW-0472">Membrane</keyword>
<dbReference type="RefSeq" id="WP_209593525.1">
    <property type="nucleotide sequence ID" value="NZ_JAGJCF010000003.1"/>
</dbReference>
<keyword evidence="3" id="KW-1003">Cell membrane</keyword>
<keyword evidence="6 9" id="KW-1133">Transmembrane helix</keyword>
<comment type="similarity">
    <text evidence="8 9">Belongs to the TRAP transporter small permease family.</text>
</comment>
<gene>
    <name evidence="11" type="ORF">J6595_05865</name>
</gene>
<comment type="subcellular location">
    <subcellularLocation>
        <location evidence="1 9">Cell inner membrane</location>
        <topology evidence="1 9">Multi-pass membrane protein</topology>
    </subcellularLocation>
</comment>
<evidence type="ECO:0000313" key="12">
    <source>
        <dbReference type="Proteomes" id="UP000678276"/>
    </source>
</evidence>
<evidence type="ECO:0000256" key="3">
    <source>
        <dbReference type="ARBA" id="ARBA00022475"/>
    </source>
</evidence>
<evidence type="ECO:0000256" key="7">
    <source>
        <dbReference type="ARBA" id="ARBA00023136"/>
    </source>
</evidence>
<dbReference type="EMBL" id="JAGJCF010000003">
    <property type="protein sequence ID" value="MBP0615100.1"/>
    <property type="molecule type" value="Genomic_DNA"/>
</dbReference>
<evidence type="ECO:0000256" key="8">
    <source>
        <dbReference type="ARBA" id="ARBA00038436"/>
    </source>
</evidence>
<evidence type="ECO:0000256" key="1">
    <source>
        <dbReference type="ARBA" id="ARBA00004429"/>
    </source>
</evidence>
<dbReference type="Proteomes" id="UP000678276">
    <property type="component" value="Unassembled WGS sequence"/>
</dbReference>
<dbReference type="PANTHER" id="PTHR35011">
    <property type="entry name" value="2,3-DIKETO-L-GULONATE TRAP TRANSPORTER SMALL PERMEASE PROTEIN YIAM"/>
    <property type="match status" value="1"/>
</dbReference>
<evidence type="ECO:0000256" key="2">
    <source>
        <dbReference type="ARBA" id="ARBA00022448"/>
    </source>
</evidence>
<feature type="transmembrane region" description="Helical" evidence="9">
    <location>
        <begin position="136"/>
        <end position="159"/>
    </location>
</feature>
<evidence type="ECO:0000256" key="5">
    <source>
        <dbReference type="ARBA" id="ARBA00022692"/>
    </source>
</evidence>
<sequence length="177" mass="19972">MKRLAMILHGLSDRLNLAAEFLSALMFLGMLLTVLLQVVARYIFHSPPFWTEELARWLMVWGGLLGATVAFHTRTDPAIVNPPKDHPGRQKVQIVSRFVAAWLFFLPVIWFCYPFVLRQIDRPSEGLHISTAWMAMALPISAILTCLHALSGLLSLSLYDQRSVQAQSGQSELEIEI</sequence>
<keyword evidence="4 9" id="KW-0997">Cell inner membrane</keyword>
<keyword evidence="12" id="KW-1185">Reference proteome</keyword>
<dbReference type="InterPro" id="IPR055348">
    <property type="entry name" value="DctQ"/>
</dbReference>
<keyword evidence="2 9" id="KW-0813">Transport</keyword>
<comment type="subunit">
    <text evidence="9">The complex comprises the extracytoplasmic solute receptor protein and the two transmembrane proteins.</text>
</comment>
<organism evidence="11 12">
    <name type="scientific">Jiella mangrovi</name>
    <dbReference type="NCBI Taxonomy" id="2821407"/>
    <lineage>
        <taxon>Bacteria</taxon>
        <taxon>Pseudomonadati</taxon>
        <taxon>Pseudomonadota</taxon>
        <taxon>Alphaproteobacteria</taxon>
        <taxon>Hyphomicrobiales</taxon>
        <taxon>Aurantimonadaceae</taxon>
        <taxon>Jiella</taxon>
    </lineage>
</organism>
<feature type="transmembrane region" description="Helical" evidence="9">
    <location>
        <begin position="21"/>
        <end position="43"/>
    </location>
</feature>
<feature type="transmembrane region" description="Helical" evidence="9">
    <location>
        <begin position="55"/>
        <end position="73"/>
    </location>
</feature>
<evidence type="ECO:0000313" key="11">
    <source>
        <dbReference type="EMBL" id="MBP0615100.1"/>
    </source>
</evidence>
<evidence type="ECO:0000259" key="10">
    <source>
        <dbReference type="Pfam" id="PF04290"/>
    </source>
</evidence>
<dbReference type="PANTHER" id="PTHR35011:SF5">
    <property type="entry name" value="SIALIC ACID TRAP TRANSPORTER SMALL PERMEASE PROTEIN SIAQ"/>
    <property type="match status" value="1"/>
</dbReference>
<protein>
    <recommendedName>
        <fullName evidence="9">TRAP transporter small permease protein</fullName>
    </recommendedName>
</protein>
<feature type="transmembrane region" description="Helical" evidence="9">
    <location>
        <begin position="94"/>
        <end position="116"/>
    </location>
</feature>
<feature type="domain" description="Tripartite ATP-independent periplasmic transporters DctQ component" evidence="10">
    <location>
        <begin position="30"/>
        <end position="155"/>
    </location>
</feature>
<evidence type="ECO:0000256" key="6">
    <source>
        <dbReference type="ARBA" id="ARBA00022989"/>
    </source>
</evidence>
<comment type="caution">
    <text evidence="11">The sequence shown here is derived from an EMBL/GenBank/DDBJ whole genome shotgun (WGS) entry which is preliminary data.</text>
</comment>
<dbReference type="Pfam" id="PF04290">
    <property type="entry name" value="DctQ"/>
    <property type="match status" value="1"/>
</dbReference>
<evidence type="ECO:0000256" key="9">
    <source>
        <dbReference type="RuleBase" id="RU369079"/>
    </source>
</evidence>
<name>A0ABS4BEB9_9HYPH</name>
<dbReference type="InterPro" id="IPR007387">
    <property type="entry name" value="TRAP_DctQ"/>
</dbReference>
<proteinExistence type="inferred from homology"/>
<evidence type="ECO:0000256" key="4">
    <source>
        <dbReference type="ARBA" id="ARBA00022519"/>
    </source>
</evidence>
<reference evidence="11 12" key="1">
    <citation type="submission" date="2021-04" db="EMBL/GenBank/DDBJ databases">
        <title>Whole genome sequence of Jiella sp. KSK16Y-1.</title>
        <authorList>
            <person name="Tuo L."/>
        </authorList>
    </citation>
    <scope>NUCLEOTIDE SEQUENCE [LARGE SCALE GENOMIC DNA]</scope>
    <source>
        <strain evidence="11 12">KSK16Y-1</strain>
    </source>
</reference>
<comment type="function">
    <text evidence="9">Part of the tripartite ATP-independent periplasmic (TRAP) transport system.</text>
</comment>
<accession>A0ABS4BEB9</accession>